<comment type="caution">
    <text evidence="1">The sequence shown here is derived from an EMBL/GenBank/DDBJ whole genome shotgun (WGS) entry which is preliminary data.</text>
</comment>
<proteinExistence type="predicted"/>
<sequence>MATLSLAARRLTSGCPSMVVSRLPSCWSRRGRERGREKGLLRKQEAWRTAGREHERWGFEGRVGVQAVRGCGDQRDL</sequence>
<evidence type="ECO:0000313" key="2">
    <source>
        <dbReference type="Proteomes" id="UP000269945"/>
    </source>
</evidence>
<dbReference type="Proteomes" id="UP000269945">
    <property type="component" value="Unassembled WGS sequence"/>
</dbReference>
<evidence type="ECO:0000313" key="1">
    <source>
        <dbReference type="EMBL" id="VCW79574.1"/>
    </source>
</evidence>
<dbReference type="AlphaFoldDB" id="A0A9X9PZY5"/>
<gene>
    <name evidence="1" type="ORF">BN2614_LOCUS1</name>
</gene>
<reference evidence="1 2" key="1">
    <citation type="submission" date="2018-10" db="EMBL/GenBank/DDBJ databases">
        <authorList>
            <person name="Ekblom R."/>
            <person name="Jareborg N."/>
        </authorList>
    </citation>
    <scope>NUCLEOTIDE SEQUENCE [LARGE SCALE GENOMIC DNA]</scope>
    <source>
        <tissue evidence="1">Muscle</tissue>
    </source>
</reference>
<keyword evidence="2" id="KW-1185">Reference proteome</keyword>
<accession>A0A9X9PZY5</accession>
<dbReference type="EMBL" id="CYRY02012282">
    <property type="protein sequence ID" value="VCW79574.1"/>
    <property type="molecule type" value="Genomic_DNA"/>
</dbReference>
<name>A0A9X9PZY5_GULGU</name>
<protein>
    <submittedName>
        <fullName evidence="1">Uncharacterized protein</fullName>
    </submittedName>
</protein>
<organism evidence="1 2">
    <name type="scientific">Gulo gulo</name>
    <name type="common">Wolverine</name>
    <name type="synonym">Gluton</name>
    <dbReference type="NCBI Taxonomy" id="48420"/>
    <lineage>
        <taxon>Eukaryota</taxon>
        <taxon>Metazoa</taxon>
        <taxon>Chordata</taxon>
        <taxon>Craniata</taxon>
        <taxon>Vertebrata</taxon>
        <taxon>Euteleostomi</taxon>
        <taxon>Mammalia</taxon>
        <taxon>Eutheria</taxon>
        <taxon>Laurasiatheria</taxon>
        <taxon>Carnivora</taxon>
        <taxon>Caniformia</taxon>
        <taxon>Musteloidea</taxon>
        <taxon>Mustelidae</taxon>
        <taxon>Guloninae</taxon>
        <taxon>Gulo</taxon>
    </lineage>
</organism>